<dbReference type="AlphaFoldDB" id="A0A9P6VE98"/>
<feature type="compositionally biased region" description="Basic and acidic residues" evidence="1">
    <location>
        <begin position="35"/>
        <end position="47"/>
    </location>
</feature>
<accession>A0A9P6VE98</accession>
<proteinExistence type="predicted"/>
<feature type="region of interest" description="Disordered" evidence="1">
    <location>
        <begin position="124"/>
        <end position="157"/>
    </location>
</feature>
<dbReference type="OrthoDB" id="5372011at2759"/>
<reference evidence="2" key="1">
    <citation type="submission" date="2019-07" db="EMBL/GenBank/DDBJ databases">
        <title>Hyphodiscus hymeniophilus genome sequencing and assembly.</title>
        <authorList>
            <person name="Kramer G."/>
            <person name="Nodwell J."/>
        </authorList>
    </citation>
    <scope>NUCLEOTIDE SEQUENCE</scope>
    <source>
        <strain evidence="2">ATCC 34498</strain>
    </source>
</reference>
<name>A0A9P6VE98_9HELO</name>
<feature type="region of interest" description="Disordered" evidence="1">
    <location>
        <begin position="1"/>
        <end position="70"/>
    </location>
</feature>
<organism evidence="2 3">
    <name type="scientific">Hyphodiscus hymeniophilus</name>
    <dbReference type="NCBI Taxonomy" id="353542"/>
    <lineage>
        <taxon>Eukaryota</taxon>
        <taxon>Fungi</taxon>
        <taxon>Dikarya</taxon>
        <taxon>Ascomycota</taxon>
        <taxon>Pezizomycotina</taxon>
        <taxon>Leotiomycetes</taxon>
        <taxon>Helotiales</taxon>
        <taxon>Hyphodiscaceae</taxon>
        <taxon>Hyphodiscus</taxon>
    </lineage>
</organism>
<feature type="compositionally biased region" description="Basic residues" evidence="1">
    <location>
        <begin position="13"/>
        <end position="23"/>
    </location>
</feature>
<comment type="caution">
    <text evidence="2">The sequence shown here is derived from an EMBL/GenBank/DDBJ whole genome shotgun (WGS) entry which is preliminary data.</text>
</comment>
<feature type="compositionally biased region" description="Polar residues" evidence="1">
    <location>
        <begin position="1"/>
        <end position="12"/>
    </location>
</feature>
<evidence type="ECO:0000313" key="2">
    <source>
        <dbReference type="EMBL" id="KAG0646219.1"/>
    </source>
</evidence>
<keyword evidence="3" id="KW-1185">Reference proteome</keyword>
<dbReference type="Proteomes" id="UP000785200">
    <property type="component" value="Unassembled WGS sequence"/>
</dbReference>
<sequence>MSSQSSTPARSTRSQRSKIKSPRAARDGSPYFSPRRQDAQARNKDPYASDSSDSQAEASGKRFDAYGNDTYEQIQRRREAAIVLDSPELLMMHAQARNDSIPGTRYYFTKMLCGYLDENDTYEVIKEPPKEASKEPEKGKEKNQGKGKARESAGGSS</sequence>
<feature type="compositionally biased region" description="Low complexity" evidence="1">
    <location>
        <begin position="48"/>
        <end position="58"/>
    </location>
</feature>
<gene>
    <name evidence="2" type="ORF">D0Z07_8264</name>
</gene>
<protein>
    <submittedName>
        <fullName evidence="2">Uncharacterized protein</fullName>
    </submittedName>
</protein>
<feature type="compositionally biased region" description="Basic and acidic residues" evidence="1">
    <location>
        <begin position="124"/>
        <end position="151"/>
    </location>
</feature>
<evidence type="ECO:0000256" key="1">
    <source>
        <dbReference type="SAM" id="MobiDB-lite"/>
    </source>
</evidence>
<evidence type="ECO:0000313" key="3">
    <source>
        <dbReference type="Proteomes" id="UP000785200"/>
    </source>
</evidence>
<dbReference type="EMBL" id="VNKQ01000016">
    <property type="protein sequence ID" value="KAG0646219.1"/>
    <property type="molecule type" value="Genomic_DNA"/>
</dbReference>